<reference evidence="4" key="1">
    <citation type="submission" date="2022-11" db="EMBL/GenBank/DDBJ databases">
        <title>Centuries of genome instability and evolution in soft-shell clam transmissible cancer (bioRxiv).</title>
        <authorList>
            <person name="Hart S.F.M."/>
            <person name="Yonemitsu M.A."/>
            <person name="Giersch R.M."/>
            <person name="Beal B.F."/>
            <person name="Arriagada G."/>
            <person name="Davis B.W."/>
            <person name="Ostrander E.A."/>
            <person name="Goff S.P."/>
            <person name="Metzger M.J."/>
        </authorList>
    </citation>
    <scope>NUCLEOTIDE SEQUENCE</scope>
    <source>
        <strain evidence="4">MELC-2E11</strain>
        <tissue evidence="4">Siphon/mantle</tissue>
    </source>
</reference>
<proteinExistence type="predicted"/>
<feature type="compositionally biased region" description="Basic and acidic residues" evidence="2">
    <location>
        <begin position="821"/>
        <end position="841"/>
    </location>
</feature>
<feature type="compositionally biased region" description="Basic and acidic residues" evidence="2">
    <location>
        <begin position="728"/>
        <end position="754"/>
    </location>
</feature>
<feature type="domain" description="C2H2-type" evidence="3">
    <location>
        <begin position="587"/>
        <end position="615"/>
    </location>
</feature>
<feature type="compositionally biased region" description="Basic and acidic residues" evidence="2">
    <location>
        <begin position="634"/>
        <end position="649"/>
    </location>
</feature>
<dbReference type="PROSITE" id="PS50157">
    <property type="entry name" value="ZINC_FINGER_C2H2_2"/>
    <property type="match status" value="1"/>
</dbReference>
<feature type="compositionally biased region" description="Polar residues" evidence="2">
    <location>
        <begin position="469"/>
        <end position="491"/>
    </location>
</feature>
<feature type="region of interest" description="Disordered" evidence="2">
    <location>
        <begin position="1"/>
        <end position="27"/>
    </location>
</feature>
<feature type="region of interest" description="Disordered" evidence="2">
    <location>
        <begin position="821"/>
        <end position="848"/>
    </location>
</feature>
<accession>A0ABY7EBQ5</accession>
<name>A0ABY7EBQ5_MYAAR</name>
<feature type="compositionally biased region" description="Basic and acidic residues" evidence="2">
    <location>
        <begin position="934"/>
        <end position="957"/>
    </location>
</feature>
<evidence type="ECO:0000259" key="3">
    <source>
        <dbReference type="PROSITE" id="PS50157"/>
    </source>
</evidence>
<feature type="region of interest" description="Disordered" evidence="2">
    <location>
        <begin position="455"/>
        <end position="510"/>
    </location>
</feature>
<keyword evidence="1" id="KW-0863">Zinc-finger</keyword>
<evidence type="ECO:0000313" key="4">
    <source>
        <dbReference type="EMBL" id="WAR06321.1"/>
    </source>
</evidence>
<evidence type="ECO:0000313" key="5">
    <source>
        <dbReference type="Proteomes" id="UP001164746"/>
    </source>
</evidence>
<evidence type="ECO:0000256" key="2">
    <source>
        <dbReference type="SAM" id="MobiDB-lite"/>
    </source>
</evidence>
<keyword evidence="1" id="KW-0862">Zinc</keyword>
<feature type="region of interest" description="Disordered" evidence="2">
    <location>
        <begin position="284"/>
        <end position="326"/>
    </location>
</feature>
<feature type="compositionally biased region" description="Polar residues" evidence="2">
    <location>
        <begin position="499"/>
        <end position="508"/>
    </location>
</feature>
<feature type="compositionally biased region" description="Polar residues" evidence="2">
    <location>
        <begin position="1"/>
        <end position="13"/>
    </location>
</feature>
<feature type="compositionally biased region" description="Basic and acidic residues" evidence="2">
    <location>
        <begin position="1035"/>
        <end position="1082"/>
    </location>
</feature>
<dbReference type="SMART" id="SM00355">
    <property type="entry name" value="ZnF_C2H2"/>
    <property type="match status" value="4"/>
</dbReference>
<gene>
    <name evidence="4" type="ORF">MAR_021690</name>
</gene>
<feature type="region of interest" description="Disordered" evidence="2">
    <location>
        <begin position="728"/>
        <end position="768"/>
    </location>
</feature>
<feature type="region of interest" description="Disordered" evidence="2">
    <location>
        <begin position="410"/>
        <end position="437"/>
    </location>
</feature>
<organism evidence="4 5">
    <name type="scientific">Mya arenaria</name>
    <name type="common">Soft-shell clam</name>
    <dbReference type="NCBI Taxonomy" id="6604"/>
    <lineage>
        <taxon>Eukaryota</taxon>
        <taxon>Metazoa</taxon>
        <taxon>Spiralia</taxon>
        <taxon>Lophotrochozoa</taxon>
        <taxon>Mollusca</taxon>
        <taxon>Bivalvia</taxon>
        <taxon>Autobranchia</taxon>
        <taxon>Heteroconchia</taxon>
        <taxon>Euheterodonta</taxon>
        <taxon>Imparidentia</taxon>
        <taxon>Neoheterodontei</taxon>
        <taxon>Myida</taxon>
        <taxon>Myoidea</taxon>
        <taxon>Myidae</taxon>
        <taxon>Mya</taxon>
    </lineage>
</organism>
<sequence length="1447" mass="161885">VFVQSSSELNSGKGSRHHLQSMEGNPSSDFTCRLCLKRDPLVALNQEGLNAVPASPSTDSVRSMIASSPADQRNYIASSPADPRGGFPASPLESRNFVPHSPAGDQRSMMANSPIDQRIPADLRKVNATQQYDVRNIVPSSPADGHNMLVHSPADRRNMVAHSPAEQRTMMASSPIDQRLNNVGLLDQMTIQVPGDPHAIMVQSPVDHRGHNAISPADPRALVNNSVADQRSNAIQSIVADIQTFASQNSVEAISQPSAMPQMYRREEGQGFQMVHPRSMESHNSMARPVHPRSMESNNSMAGQVHPRSMESNNSMAGQVHPRSMESHNSMAGQSLYDIPGKPPPNPYATTPMSMAGPGPPIDNRNFVKPGLDGQGLTKPDTNYAINKLLNSPPLHSPPLQTSYYQQSYPAHAPPRYDMSGSKGPSGPVNYVNYNQPAADPSAKVEQILHNPRQTIHYGQPNQPGHLVPQNNHSQYQDTIPTPDLQQNQLKQKPPAPYQSPTNNSTVANPVPVSRATEQMQAVDMKELKTREPTVGTKKAVPLTGGSIDRSFESVESETEKCLSCQVCDQEIECEKLVEHLKTHPMIKCEKCDQVFIHKTEYVAHLMSKHRNELHNTADANIAKAMNKAADSGKEKVVSAVKEKKEKISQELQPAKKGNDSKKKESDKDSSVTVKKNSQQAEEFHAELNSDAVKHEETVCKISEVTHKTEVKAEVKDDKTELKVENEVKTEVKSESKTLDMKGPKPEIQPKTEESSVNNNTVKDELKPVKDEEVKYEKVKEKKSVTTTILNPLTGNLEEQTIEESDNEPGVSFDPAIFESDSKENSVEKEIGDNKEADVKSKSHRRKGTSPCNLCELVFLSEKNLDNHMKVYHDSQIKVYWKHDGEGLKFDLRTGRVGEAMSDHLLEIREINELLKQNGRPEIMHKTTPKKYRERSMSSKGVEKFEKKIVHGKRSEVSESEAVSTVTEEDKVKSDTSDEEYVPDEEEEEKSRKRQSGRVVKKVESEKHEESPPVKKRRSVRSRKETESVESDNESSTKEYIPRGTRSRDVKNDEKKKKSIDDSHSDIPATDKKSLKRNDKNSSSKQVGRRTDFTVTKSGNKLIMRRTGRVLRSSLERKISNPHIRKLALKRKLHVPLKATTRRLRGDDEKKGQVKMFEDEDGEFPEKCADCGTCQFSKRSYDEHCRIHSESFKKKRDLYIHTKVHQVENTNETNDLEVDTSEGPKDDESKETEDESMKQEIAKNNPDADTNETQPGCASKVSEKLKEKILRRNLQDGVGSKEEKESEDDRSSLLGKRKVVEDASTELVQRKRSRNSNVSDSAVAQTSSDKVISGETVDEDDESEVGNEKVRTDEVAIGNSSSQENSGCENNDKIGKNEDLDEILDDKRADTDSDDRKTPKSQVPFKKISAENALQKWRNKVKETLASQLELNANKKQEQIENPEITR</sequence>
<feature type="compositionally biased region" description="Basic and acidic residues" evidence="2">
    <location>
        <begin position="1001"/>
        <end position="1013"/>
    </location>
</feature>
<feature type="compositionally biased region" description="Polar residues" evidence="2">
    <location>
        <begin position="1315"/>
        <end position="1330"/>
    </location>
</feature>
<keyword evidence="1" id="KW-0479">Metal-binding</keyword>
<feature type="compositionally biased region" description="Acidic residues" evidence="2">
    <location>
        <begin position="1336"/>
        <end position="1345"/>
    </location>
</feature>
<feature type="region of interest" description="Disordered" evidence="2">
    <location>
        <begin position="1204"/>
        <end position="1407"/>
    </location>
</feature>
<feature type="non-terminal residue" evidence="4">
    <location>
        <position position="1447"/>
    </location>
</feature>
<dbReference type="Proteomes" id="UP001164746">
    <property type="component" value="Chromosome 5"/>
</dbReference>
<feature type="compositionally biased region" description="Polar residues" evidence="2">
    <location>
        <begin position="1358"/>
        <end position="1369"/>
    </location>
</feature>
<dbReference type="InterPro" id="IPR013087">
    <property type="entry name" value="Znf_C2H2_type"/>
</dbReference>
<feature type="compositionally biased region" description="Basic and acidic residues" evidence="2">
    <location>
        <begin position="657"/>
        <end position="670"/>
    </location>
</feature>
<feature type="region of interest" description="Disordered" evidence="2">
    <location>
        <begin position="78"/>
        <end position="110"/>
    </location>
</feature>
<feature type="compositionally biased region" description="Acidic residues" evidence="2">
    <location>
        <begin position="977"/>
        <end position="988"/>
    </location>
</feature>
<feature type="compositionally biased region" description="Basic and acidic residues" evidence="2">
    <location>
        <begin position="1385"/>
        <end position="1398"/>
    </location>
</feature>
<protein>
    <recommendedName>
        <fullName evidence="3">C2H2-type domain-containing protein</fullName>
    </recommendedName>
</protein>
<evidence type="ECO:0000256" key="1">
    <source>
        <dbReference type="PROSITE-ProRule" id="PRU00042"/>
    </source>
</evidence>
<feature type="non-terminal residue" evidence="4">
    <location>
        <position position="1"/>
    </location>
</feature>
<keyword evidence="5" id="KW-1185">Reference proteome</keyword>
<dbReference type="PROSITE" id="PS00028">
    <property type="entry name" value="ZINC_FINGER_C2H2_1"/>
    <property type="match status" value="2"/>
</dbReference>
<feature type="region of interest" description="Disordered" evidence="2">
    <location>
        <begin position="919"/>
        <end position="1106"/>
    </location>
</feature>
<feature type="compositionally biased region" description="Basic and acidic residues" evidence="2">
    <location>
        <begin position="1261"/>
        <end position="1291"/>
    </location>
</feature>
<feature type="region of interest" description="Disordered" evidence="2">
    <location>
        <begin position="634"/>
        <end position="690"/>
    </location>
</feature>
<dbReference type="EMBL" id="CP111016">
    <property type="protein sequence ID" value="WAR06321.1"/>
    <property type="molecule type" value="Genomic_DNA"/>
</dbReference>
<feature type="compositionally biased region" description="Polar residues" evidence="2">
    <location>
        <begin position="1247"/>
        <end position="1256"/>
    </location>
</feature>